<name>A0A423HQX5_9PSED</name>
<evidence type="ECO:0000256" key="1">
    <source>
        <dbReference type="ARBA" id="ARBA00006432"/>
    </source>
</evidence>
<dbReference type="EMBL" id="MOBM01000017">
    <property type="protein sequence ID" value="RON15583.1"/>
    <property type="molecule type" value="Genomic_DNA"/>
</dbReference>
<protein>
    <recommendedName>
        <fullName evidence="3">AMP-dependent synthetase/ligase domain-containing protein</fullName>
    </recommendedName>
</protein>
<evidence type="ECO:0000256" key="2">
    <source>
        <dbReference type="ARBA" id="ARBA00022598"/>
    </source>
</evidence>
<dbReference type="InterPro" id="IPR045851">
    <property type="entry name" value="AMP-bd_C_sf"/>
</dbReference>
<evidence type="ECO:0000313" key="4">
    <source>
        <dbReference type="EMBL" id="RON15583.1"/>
    </source>
</evidence>
<sequence>MSAAAKLLLDGIEDFSKRFTDTSSVRIRFNSILDSYANLNLEPGSAIIILTSNSFEFLQHWIAIVANGLVPVPASPSLKSTRILDLQESLKISGLVGAKINPALYGANHYVEIGTLRFLEFRNTPAAYAPDEALILTSGTSGINTACVHSISSMVNNAAMHNKALGIHSSDTQLLVLPMYYSYAMVAQAIGSMISGCKLIIDGPPFTVERFANLSHQKNITVSAITPTLVREILQSNSCLPEIRVLSVGGDQLKSSDVDAIRTKPFVNELYITYGLTEAGPRVATLAAHSADVEQLNSVGLPLEGIETRIDSPRENEPGELLIKTPTALHRKVGDNVTQPLRADGFLATGDLFTKDKLGVLRFVGRTKDFVFIRGEKVNTKSISQTAERHPAVRFAKTTLTTDGKLSLAVSPREDTSIETSDLSKFLEQRLQRFEMPAEITHASFTEFQK</sequence>
<accession>A0A423HQX5</accession>
<dbReference type="Gene3D" id="3.40.50.12780">
    <property type="entry name" value="N-terminal domain of ligase-like"/>
    <property type="match status" value="1"/>
</dbReference>
<organism evidence="4 5">
    <name type="scientific">Pseudomonas frederiksbergensis</name>
    <dbReference type="NCBI Taxonomy" id="104087"/>
    <lineage>
        <taxon>Bacteria</taxon>
        <taxon>Pseudomonadati</taxon>
        <taxon>Pseudomonadota</taxon>
        <taxon>Gammaproteobacteria</taxon>
        <taxon>Pseudomonadales</taxon>
        <taxon>Pseudomonadaceae</taxon>
        <taxon>Pseudomonas</taxon>
    </lineage>
</organism>
<dbReference type="PANTHER" id="PTHR43201">
    <property type="entry name" value="ACYL-COA SYNTHETASE"/>
    <property type="match status" value="1"/>
</dbReference>
<proteinExistence type="inferred from homology"/>
<dbReference type="AlphaFoldDB" id="A0A423HQX5"/>
<feature type="domain" description="AMP-dependent synthetase/ligase" evidence="3">
    <location>
        <begin position="38"/>
        <end position="327"/>
    </location>
</feature>
<dbReference type="InterPro" id="IPR042099">
    <property type="entry name" value="ANL_N_sf"/>
</dbReference>
<evidence type="ECO:0000259" key="3">
    <source>
        <dbReference type="Pfam" id="PF00501"/>
    </source>
</evidence>
<dbReference type="InterPro" id="IPR000873">
    <property type="entry name" value="AMP-dep_synth/lig_dom"/>
</dbReference>
<dbReference type="SUPFAM" id="SSF56801">
    <property type="entry name" value="Acetyl-CoA synthetase-like"/>
    <property type="match status" value="1"/>
</dbReference>
<gene>
    <name evidence="4" type="ORF">BK662_12615</name>
</gene>
<comment type="similarity">
    <text evidence="1">Belongs to the ATP-dependent AMP-binding enzyme family.</text>
</comment>
<comment type="caution">
    <text evidence="4">The sequence shown here is derived from an EMBL/GenBank/DDBJ whole genome shotgun (WGS) entry which is preliminary data.</text>
</comment>
<dbReference type="Gene3D" id="3.30.300.30">
    <property type="match status" value="1"/>
</dbReference>
<dbReference type="GO" id="GO:0031956">
    <property type="term" value="F:medium-chain fatty acid-CoA ligase activity"/>
    <property type="evidence" value="ECO:0007669"/>
    <property type="project" value="TreeGrafter"/>
</dbReference>
<evidence type="ECO:0000313" key="5">
    <source>
        <dbReference type="Proteomes" id="UP000284002"/>
    </source>
</evidence>
<dbReference type="PANTHER" id="PTHR43201:SF5">
    <property type="entry name" value="MEDIUM-CHAIN ACYL-COA LIGASE ACSF2, MITOCHONDRIAL"/>
    <property type="match status" value="1"/>
</dbReference>
<reference evidence="4 5" key="1">
    <citation type="submission" date="2016-10" db="EMBL/GenBank/DDBJ databases">
        <title>Comparative genome analysis of multiple Pseudomonas spp. focuses on biocontrol and plant growth promoting traits.</title>
        <authorList>
            <person name="Tao X.-Y."/>
            <person name="Taylor C.G."/>
        </authorList>
    </citation>
    <scope>NUCLEOTIDE SEQUENCE [LARGE SCALE GENOMIC DNA]</scope>
    <source>
        <strain evidence="4 5">36C6</strain>
    </source>
</reference>
<dbReference type="Pfam" id="PF00501">
    <property type="entry name" value="AMP-binding"/>
    <property type="match status" value="1"/>
</dbReference>
<dbReference type="RefSeq" id="WP_123358438.1">
    <property type="nucleotide sequence ID" value="NZ_MOBM01000017.1"/>
</dbReference>
<dbReference type="GO" id="GO:0006631">
    <property type="term" value="P:fatty acid metabolic process"/>
    <property type="evidence" value="ECO:0007669"/>
    <property type="project" value="TreeGrafter"/>
</dbReference>
<dbReference type="Proteomes" id="UP000284002">
    <property type="component" value="Unassembled WGS sequence"/>
</dbReference>
<keyword evidence="2" id="KW-0436">Ligase</keyword>
<dbReference type="CDD" id="cd04433">
    <property type="entry name" value="AFD_class_I"/>
    <property type="match status" value="1"/>
</dbReference>